<organism evidence="1 2">
    <name type="scientific">Cajanus cajan</name>
    <name type="common">Pigeon pea</name>
    <name type="synonym">Cajanus indicus</name>
    <dbReference type="NCBI Taxonomy" id="3821"/>
    <lineage>
        <taxon>Eukaryota</taxon>
        <taxon>Viridiplantae</taxon>
        <taxon>Streptophyta</taxon>
        <taxon>Embryophyta</taxon>
        <taxon>Tracheophyta</taxon>
        <taxon>Spermatophyta</taxon>
        <taxon>Magnoliopsida</taxon>
        <taxon>eudicotyledons</taxon>
        <taxon>Gunneridae</taxon>
        <taxon>Pentapetalae</taxon>
        <taxon>rosids</taxon>
        <taxon>fabids</taxon>
        <taxon>Fabales</taxon>
        <taxon>Fabaceae</taxon>
        <taxon>Papilionoideae</taxon>
        <taxon>50 kb inversion clade</taxon>
        <taxon>NPAAA clade</taxon>
        <taxon>indigoferoid/millettioid clade</taxon>
        <taxon>Phaseoleae</taxon>
        <taxon>Cajanus</taxon>
    </lineage>
</organism>
<proteinExistence type="predicted"/>
<evidence type="ECO:0000313" key="2">
    <source>
        <dbReference type="Proteomes" id="UP000075243"/>
    </source>
</evidence>
<dbReference type="AlphaFoldDB" id="A0A151TYH7"/>
<dbReference type="Gramene" id="C.cajan_04585.t">
    <property type="protein sequence ID" value="C.cajan_04585.t.cds1"/>
    <property type="gene ID" value="C.cajan_04585"/>
</dbReference>
<gene>
    <name evidence="1" type="ORF">KK1_004701</name>
</gene>
<dbReference type="EMBL" id="CM003604">
    <property type="protein sequence ID" value="KYP72119.1"/>
    <property type="molecule type" value="Genomic_DNA"/>
</dbReference>
<accession>A0A151TYH7</accession>
<name>A0A151TYH7_CAJCA</name>
<protein>
    <submittedName>
        <fullName evidence="1">Ribonuclease H protein At1g65750 family</fullName>
    </submittedName>
</protein>
<sequence length="91" mass="10733">MKCVYLSRQFSDNIDKRCRGFIWGHGDLHRRLHLIYWPLVCKPKKESGIGMRSIQPINTFFMIKSVGICAHRKTLGFVQSISVMLIYYSYF</sequence>
<reference evidence="1 2" key="1">
    <citation type="journal article" date="2012" name="Nat. Biotechnol.">
        <title>Draft genome sequence of pigeonpea (Cajanus cajan), an orphan legume crop of resource-poor farmers.</title>
        <authorList>
            <person name="Varshney R.K."/>
            <person name="Chen W."/>
            <person name="Li Y."/>
            <person name="Bharti A.K."/>
            <person name="Saxena R.K."/>
            <person name="Schlueter J.A."/>
            <person name="Donoghue M.T."/>
            <person name="Azam S."/>
            <person name="Fan G."/>
            <person name="Whaley A.M."/>
            <person name="Farmer A.D."/>
            <person name="Sheridan J."/>
            <person name="Iwata A."/>
            <person name="Tuteja R."/>
            <person name="Penmetsa R.V."/>
            <person name="Wu W."/>
            <person name="Upadhyaya H.D."/>
            <person name="Yang S.P."/>
            <person name="Shah T."/>
            <person name="Saxena K.B."/>
            <person name="Michael T."/>
            <person name="McCombie W.R."/>
            <person name="Yang B."/>
            <person name="Zhang G."/>
            <person name="Yang H."/>
            <person name="Wang J."/>
            <person name="Spillane C."/>
            <person name="Cook D.R."/>
            <person name="May G.D."/>
            <person name="Xu X."/>
            <person name="Jackson S.A."/>
        </authorList>
    </citation>
    <scope>NUCLEOTIDE SEQUENCE [LARGE SCALE GENOMIC DNA]</scope>
    <source>
        <strain evidence="2">cv. Asha</strain>
    </source>
</reference>
<dbReference type="Proteomes" id="UP000075243">
    <property type="component" value="Chromosome 2"/>
</dbReference>
<evidence type="ECO:0000313" key="1">
    <source>
        <dbReference type="EMBL" id="KYP72119.1"/>
    </source>
</evidence>
<keyword evidence="2" id="KW-1185">Reference proteome</keyword>